<name>A0A923GAA5_9PSED</name>
<proteinExistence type="predicted"/>
<reference evidence="1" key="1">
    <citation type="journal article" date="2020" name="Microorganisms">
        <title>Reliable Identification of Environmental Pseudomonas Isolates Using the rpoD Gene.</title>
        <authorList>
            <consortium name="The Broad Institute Genome Sequencing Platform"/>
            <person name="Girard L."/>
            <person name="Lood C."/>
            <person name="Rokni-Zadeh H."/>
            <person name="van Noort V."/>
            <person name="Lavigne R."/>
            <person name="De Mot R."/>
        </authorList>
    </citation>
    <scope>NUCLEOTIDE SEQUENCE</scope>
    <source>
        <strain evidence="1">BW13M1</strain>
    </source>
</reference>
<gene>
    <name evidence="1" type="ORF">HU751_18165</name>
</gene>
<protein>
    <submittedName>
        <fullName evidence="1">Immunity protein</fullName>
    </submittedName>
</protein>
<dbReference type="AlphaFoldDB" id="A0A923GAA5"/>
<dbReference type="EMBL" id="JABWRJ010000026">
    <property type="protein sequence ID" value="MBC3447707.1"/>
    <property type="molecule type" value="Genomic_DNA"/>
</dbReference>
<dbReference type="RefSeq" id="WP_186734216.1">
    <property type="nucleotide sequence ID" value="NZ_JABWRJ020000001.1"/>
</dbReference>
<sequence length="87" mass="10229">MLDFESIVKNESVEDVLLYFSLRTPYPAIDRMYVKYHFDVVASGELISTYQRLVREGKLREHGQALPEKGPHWRAPDFILQKKYGLK</sequence>
<comment type="caution">
    <text evidence="1">The sequence shown here is derived from an EMBL/GenBank/DDBJ whole genome shotgun (WGS) entry which is preliminary data.</text>
</comment>
<organism evidence="1">
    <name type="scientific">Pseudomonas peradeniyensis</name>
    <dbReference type="NCBI Taxonomy" id="2745488"/>
    <lineage>
        <taxon>Bacteria</taxon>
        <taxon>Pseudomonadati</taxon>
        <taxon>Pseudomonadota</taxon>
        <taxon>Gammaproteobacteria</taxon>
        <taxon>Pseudomonadales</taxon>
        <taxon>Pseudomonadaceae</taxon>
        <taxon>Pseudomonas</taxon>
    </lineage>
</organism>
<evidence type="ECO:0000313" key="1">
    <source>
        <dbReference type="EMBL" id="MBC3447707.1"/>
    </source>
</evidence>
<reference evidence="1" key="2">
    <citation type="submission" date="2020-07" db="EMBL/GenBank/DDBJ databases">
        <authorList>
            <person name="Lood C."/>
            <person name="Girard L."/>
        </authorList>
    </citation>
    <scope>NUCLEOTIDE SEQUENCE</scope>
    <source>
        <strain evidence="1">BW13M1</strain>
    </source>
</reference>
<accession>A0A923GAA5</accession>